<feature type="transmembrane region" description="Helical" evidence="1">
    <location>
        <begin position="135"/>
        <end position="154"/>
    </location>
</feature>
<dbReference type="OrthoDB" id="207378at2759"/>
<proteinExistence type="predicted"/>
<accession>A0A183A9B7</accession>
<dbReference type="AlphaFoldDB" id="A0A183A9B7"/>
<gene>
    <name evidence="2" type="ORF">ECPE_LOCUS3552</name>
</gene>
<dbReference type="Proteomes" id="UP000272942">
    <property type="component" value="Unassembled WGS sequence"/>
</dbReference>
<evidence type="ECO:0000313" key="4">
    <source>
        <dbReference type="WBParaSite" id="ECPE_0000355501-mRNA-1"/>
    </source>
</evidence>
<keyword evidence="1" id="KW-0812">Transmembrane</keyword>
<feature type="transmembrane region" description="Helical" evidence="1">
    <location>
        <begin position="100"/>
        <end position="123"/>
    </location>
</feature>
<dbReference type="InterPro" id="IPR052728">
    <property type="entry name" value="O2_lipid_transport_reg"/>
</dbReference>
<feature type="transmembrane region" description="Helical" evidence="1">
    <location>
        <begin position="166"/>
        <end position="187"/>
    </location>
</feature>
<evidence type="ECO:0000313" key="2">
    <source>
        <dbReference type="EMBL" id="VDP69833.1"/>
    </source>
</evidence>
<dbReference type="WBParaSite" id="ECPE_0000355501-mRNA-1">
    <property type="protein sequence ID" value="ECPE_0000355501-mRNA-1"/>
    <property type="gene ID" value="ECPE_0000355501"/>
</dbReference>
<dbReference type="PANTHER" id="PTHR11161">
    <property type="entry name" value="O-ACYLTRANSFERASE"/>
    <property type="match status" value="1"/>
</dbReference>
<dbReference type="PANTHER" id="PTHR11161:SF0">
    <property type="entry name" value="O-ACYLTRANSFERASE LIKE PROTEIN"/>
    <property type="match status" value="1"/>
</dbReference>
<feature type="transmembrane region" description="Helical" evidence="1">
    <location>
        <begin position="22"/>
        <end position="47"/>
    </location>
</feature>
<evidence type="ECO:0000313" key="3">
    <source>
        <dbReference type="Proteomes" id="UP000272942"/>
    </source>
</evidence>
<name>A0A183A9B7_9TREM</name>
<feature type="transmembrane region" description="Helical" evidence="1">
    <location>
        <begin position="59"/>
        <end position="80"/>
    </location>
</feature>
<reference evidence="4" key="1">
    <citation type="submission" date="2016-06" db="UniProtKB">
        <authorList>
            <consortium name="WormBaseParasite"/>
        </authorList>
    </citation>
    <scope>IDENTIFICATION</scope>
</reference>
<sequence length="209" mass="23481">MFICPLFRFPASFLSMEYESHWILGVIFTSLLVVSSAIATFVVTYQNEYGPAPIPLRRVVSFIGCLVASVLTLSVVYGVYGHLSGTAPMSNMTASIYAALSRISFTIGIGIVIYLCATSWTPVIRSILCFSAFRVLARLTFCAYILHPIIILFWHYSLKETINMDYVYMTFVLFAVWSMSYLLAILFSAGTEIPVISFESLNRRIRKAQ</sequence>
<keyword evidence="3" id="KW-1185">Reference proteome</keyword>
<protein>
    <submittedName>
        <fullName evidence="4">Acyl_transf_3 domain-containing protein</fullName>
    </submittedName>
</protein>
<evidence type="ECO:0000256" key="1">
    <source>
        <dbReference type="SAM" id="Phobius"/>
    </source>
</evidence>
<dbReference type="EMBL" id="UZAN01040489">
    <property type="protein sequence ID" value="VDP69833.1"/>
    <property type="molecule type" value="Genomic_DNA"/>
</dbReference>
<reference evidence="2 3" key="2">
    <citation type="submission" date="2018-11" db="EMBL/GenBank/DDBJ databases">
        <authorList>
            <consortium name="Pathogen Informatics"/>
        </authorList>
    </citation>
    <scope>NUCLEOTIDE SEQUENCE [LARGE SCALE GENOMIC DNA]</scope>
    <source>
        <strain evidence="2 3">Egypt</strain>
    </source>
</reference>
<organism evidence="4">
    <name type="scientific">Echinostoma caproni</name>
    <dbReference type="NCBI Taxonomy" id="27848"/>
    <lineage>
        <taxon>Eukaryota</taxon>
        <taxon>Metazoa</taxon>
        <taxon>Spiralia</taxon>
        <taxon>Lophotrochozoa</taxon>
        <taxon>Platyhelminthes</taxon>
        <taxon>Trematoda</taxon>
        <taxon>Digenea</taxon>
        <taxon>Plagiorchiida</taxon>
        <taxon>Echinostomata</taxon>
        <taxon>Echinostomatoidea</taxon>
        <taxon>Echinostomatidae</taxon>
        <taxon>Echinostoma</taxon>
    </lineage>
</organism>
<keyword evidence="1" id="KW-1133">Transmembrane helix</keyword>
<keyword evidence="1" id="KW-0472">Membrane</keyword>